<organism evidence="5 6">
    <name type="scientific">Metschnikowia bicuspidata</name>
    <dbReference type="NCBI Taxonomy" id="27322"/>
    <lineage>
        <taxon>Eukaryota</taxon>
        <taxon>Fungi</taxon>
        <taxon>Dikarya</taxon>
        <taxon>Ascomycota</taxon>
        <taxon>Saccharomycotina</taxon>
        <taxon>Pichiomycetes</taxon>
        <taxon>Metschnikowiaceae</taxon>
        <taxon>Metschnikowia</taxon>
    </lineage>
</organism>
<dbReference type="CDD" id="cd02440">
    <property type="entry name" value="AdoMet_MTases"/>
    <property type="match status" value="1"/>
</dbReference>
<dbReference type="PANTHER" id="PTHR45875">
    <property type="entry name" value="METHYLTRANSFERASE N6AMT1"/>
    <property type="match status" value="1"/>
</dbReference>
<comment type="similarity">
    <text evidence="1">Belongs to the eukaryotic/archaeal PrmC-related family.</text>
</comment>
<dbReference type="GO" id="GO:0008276">
    <property type="term" value="F:protein methyltransferase activity"/>
    <property type="evidence" value="ECO:0007669"/>
    <property type="project" value="TreeGrafter"/>
</dbReference>
<evidence type="ECO:0000313" key="5">
    <source>
        <dbReference type="EMBL" id="RKP29968.1"/>
    </source>
</evidence>
<reference evidence="6" key="1">
    <citation type="journal article" date="2018" name="Nat. Microbiol.">
        <title>Leveraging single-cell genomics to expand the fungal tree of life.</title>
        <authorList>
            <person name="Ahrendt S.R."/>
            <person name="Quandt C.A."/>
            <person name="Ciobanu D."/>
            <person name="Clum A."/>
            <person name="Salamov A."/>
            <person name="Andreopoulos B."/>
            <person name="Cheng J.F."/>
            <person name="Woyke T."/>
            <person name="Pelin A."/>
            <person name="Henrissat B."/>
            <person name="Reynolds N.K."/>
            <person name="Benny G.L."/>
            <person name="Smith M.E."/>
            <person name="James T.Y."/>
            <person name="Grigoriev I.V."/>
        </authorList>
    </citation>
    <scope>NUCLEOTIDE SEQUENCE [LARGE SCALE GENOMIC DNA]</scope>
    <source>
        <strain evidence="6">Baker2002</strain>
    </source>
</reference>
<evidence type="ECO:0000256" key="4">
    <source>
        <dbReference type="ARBA" id="ARBA00022691"/>
    </source>
</evidence>
<dbReference type="EMBL" id="ML004469">
    <property type="protein sequence ID" value="RKP29968.1"/>
    <property type="molecule type" value="Genomic_DNA"/>
</dbReference>
<dbReference type="Proteomes" id="UP000268321">
    <property type="component" value="Unassembled WGS sequence"/>
</dbReference>
<dbReference type="InterPro" id="IPR029063">
    <property type="entry name" value="SAM-dependent_MTases_sf"/>
</dbReference>
<protein>
    <submittedName>
        <fullName evidence="5">S-adenosyl-L-methionine-dependent methyltransferase</fullName>
    </submittedName>
</protein>
<dbReference type="NCBIfam" id="TIGR00537">
    <property type="entry name" value="hemK_rel_arch"/>
    <property type="match status" value="1"/>
</dbReference>
<dbReference type="InterPro" id="IPR052190">
    <property type="entry name" value="Euk-Arch_PrmC-MTase"/>
</dbReference>
<accession>A0A4P9ZBD6</accession>
<sequence>MLPTPEIPPIPESVYEPAEDSFLLLDCMELCLPELRHRKFPVVCEIGSGSGIVSTFLKVNIFSNGLFLATDLNPRACETILATAQANCTLRKFNTLEVLQMSLNLGIRPSTIDVLVFNPPYVPAETVPVVPSTKDDDAWLDLALLGGEDGMEATWAVLLNLERILSPDGVAYILFCARNNPDNVVELMQKRGWATRTIEKRKAGWEVLSVTEFKKITEKSG</sequence>
<dbReference type="OrthoDB" id="406152at2759"/>
<evidence type="ECO:0000313" key="6">
    <source>
        <dbReference type="Proteomes" id="UP000268321"/>
    </source>
</evidence>
<proteinExistence type="inferred from homology"/>
<evidence type="ECO:0000256" key="3">
    <source>
        <dbReference type="ARBA" id="ARBA00022679"/>
    </source>
</evidence>
<dbReference type="GO" id="GO:0035657">
    <property type="term" value="C:eRF1 methyltransferase complex"/>
    <property type="evidence" value="ECO:0007669"/>
    <property type="project" value="TreeGrafter"/>
</dbReference>
<keyword evidence="2 5" id="KW-0489">Methyltransferase</keyword>
<dbReference type="AlphaFoldDB" id="A0A4P9ZBD6"/>
<dbReference type="PROSITE" id="PS00092">
    <property type="entry name" value="N6_MTASE"/>
    <property type="match status" value="1"/>
</dbReference>
<gene>
    <name evidence="5" type="ORF">METBISCDRAFT_17404</name>
</gene>
<dbReference type="InterPro" id="IPR002052">
    <property type="entry name" value="DNA_methylase_N6_adenine_CS"/>
</dbReference>
<dbReference type="InterPro" id="IPR004557">
    <property type="entry name" value="PrmC-related"/>
</dbReference>
<keyword evidence="6" id="KW-1185">Reference proteome</keyword>
<dbReference type="PANTHER" id="PTHR45875:SF1">
    <property type="entry name" value="METHYLTRANSFERASE N6AMT1"/>
    <property type="match status" value="1"/>
</dbReference>
<dbReference type="GO" id="GO:0008757">
    <property type="term" value="F:S-adenosylmethionine-dependent methyltransferase activity"/>
    <property type="evidence" value="ECO:0007669"/>
    <property type="project" value="TreeGrafter"/>
</dbReference>
<keyword evidence="4" id="KW-0949">S-adenosyl-L-methionine</keyword>
<name>A0A4P9ZBD6_9ASCO</name>
<keyword evidence="3 5" id="KW-0808">Transferase</keyword>
<evidence type="ECO:0000256" key="1">
    <source>
        <dbReference type="ARBA" id="ARBA00006149"/>
    </source>
</evidence>
<dbReference type="GO" id="GO:0003676">
    <property type="term" value="F:nucleic acid binding"/>
    <property type="evidence" value="ECO:0007669"/>
    <property type="project" value="InterPro"/>
</dbReference>
<evidence type="ECO:0000256" key="2">
    <source>
        <dbReference type="ARBA" id="ARBA00022603"/>
    </source>
</evidence>
<dbReference type="SUPFAM" id="SSF53335">
    <property type="entry name" value="S-adenosyl-L-methionine-dependent methyltransferases"/>
    <property type="match status" value="1"/>
</dbReference>
<dbReference type="Gene3D" id="3.40.50.150">
    <property type="entry name" value="Vaccinia Virus protein VP39"/>
    <property type="match status" value="1"/>
</dbReference>
<dbReference type="GO" id="GO:0032259">
    <property type="term" value="P:methylation"/>
    <property type="evidence" value="ECO:0007669"/>
    <property type="project" value="UniProtKB-KW"/>
</dbReference>